<protein>
    <submittedName>
        <fullName evidence="1">Uncharacterized protein</fullName>
    </submittedName>
</protein>
<organism evidence="1 2">
    <name type="scientific">Helicobacter macacae MIT 99-5501</name>
    <dbReference type="NCBI Taxonomy" id="1357400"/>
    <lineage>
        <taxon>Bacteria</taxon>
        <taxon>Pseudomonadati</taxon>
        <taxon>Campylobacterota</taxon>
        <taxon>Epsilonproteobacteria</taxon>
        <taxon>Campylobacterales</taxon>
        <taxon>Helicobacteraceae</taxon>
        <taxon>Helicobacter</taxon>
    </lineage>
</organism>
<dbReference type="PATRIC" id="fig|1357400.3.peg.323"/>
<dbReference type="HOGENOM" id="CLU_2273473_0_0_7"/>
<dbReference type="Proteomes" id="UP000018731">
    <property type="component" value="Unassembled WGS sequence"/>
</dbReference>
<evidence type="ECO:0000313" key="1">
    <source>
        <dbReference type="EMBL" id="ETD24893.1"/>
    </source>
</evidence>
<evidence type="ECO:0000313" key="2">
    <source>
        <dbReference type="Proteomes" id="UP000018731"/>
    </source>
</evidence>
<sequence length="102" mass="11956">MDSFDSKRLYESIKLVLDLGYKIESLYYDSGSFGNFVVVLQKDKKYIQIQNDRGNKIFVDKGIKSKNNLQWKEIYEISIIDNEYEALKKLCNDLAQKGFLND</sequence>
<gene>
    <name evidence="1" type="ORF">HMPREF2086_00227</name>
</gene>
<proteinExistence type="predicted"/>
<comment type="caution">
    <text evidence="1">The sequence shown here is derived from an EMBL/GenBank/DDBJ whole genome shotgun (WGS) entry which is preliminary data.</text>
</comment>
<accession>V8CBU7</accession>
<name>V8CBU7_9HELI</name>
<dbReference type="STRING" id="1357400.HMPREF2086_00227"/>
<dbReference type="EMBL" id="AZJI01000001">
    <property type="protein sequence ID" value="ETD24893.1"/>
    <property type="molecule type" value="Genomic_DNA"/>
</dbReference>
<dbReference type="AlphaFoldDB" id="V8CBU7"/>
<dbReference type="RefSeq" id="WP_023926895.1">
    <property type="nucleotide sequence ID" value="NZ_KI669454.1"/>
</dbReference>
<reference evidence="1 2" key="1">
    <citation type="journal article" date="2014" name="Genome Announc.">
        <title>Draft genome sequences of six enterohepatic helicobacter species isolated from humans and one from rhesus macaques.</title>
        <authorList>
            <person name="Shen Z."/>
            <person name="Sheh A."/>
            <person name="Young S.K."/>
            <person name="Abouelliel A."/>
            <person name="Ward D.V."/>
            <person name="Earl A.M."/>
            <person name="Fox J.G."/>
        </authorList>
    </citation>
    <scope>NUCLEOTIDE SEQUENCE [LARGE SCALE GENOMIC DNA]</scope>
    <source>
        <strain evidence="1 2">MIT 99-5501</strain>
    </source>
</reference>
<keyword evidence="2" id="KW-1185">Reference proteome</keyword>